<keyword evidence="5" id="KW-1185">Reference proteome</keyword>
<dbReference type="HAMAP" id="MF_03014">
    <property type="entry name" value="KFase"/>
    <property type="match status" value="1"/>
</dbReference>
<dbReference type="SUPFAM" id="SSF53474">
    <property type="entry name" value="alpha/beta-Hydrolases"/>
    <property type="match status" value="1"/>
</dbReference>
<feature type="active site" evidence="3">
    <location>
        <position position="267"/>
    </location>
</feature>
<evidence type="ECO:0000313" key="5">
    <source>
        <dbReference type="Proteomes" id="UP001456524"/>
    </source>
</evidence>
<sequence length="321" mass="34738">MAYPLYINDIPYATHSRLNTLDIWLPRPLEESPKDAVWVVCPPPRAANNYTKTTQHNTTQVANAVLSYIHGGAWRDPLIGASSIQPSIAHLLRTRSLSLPHIAGIASLHYRLSPYPTHPTHPTRLARDTTAAQLEGRAVAHPAHRDDVLEALAALRRLYAVGTARAFVLLGHSCGATLALQVLPQLAEEQALPRAVAGISGIYDVPRFAANHGDVPVYAEILAGAFGGDGDSVDDAMRAAWAEASPVRVAAVLARLQRVVLAQSRADGLVEWEQVELMRRAAEETKGGQTVQVIEIQGQHDECWETGEGVALVVEKLLEGL</sequence>
<comment type="pathway">
    <text evidence="3">Amino-acid degradation; L-tryptophan degradation via kynurenine pathway; L-kynurenine from L-tryptophan: step 2/2.</text>
</comment>
<evidence type="ECO:0000313" key="4">
    <source>
        <dbReference type="EMBL" id="KAK8167009.1"/>
    </source>
</evidence>
<dbReference type="InterPro" id="IPR050300">
    <property type="entry name" value="GDXG_lipolytic_enzyme"/>
</dbReference>
<protein>
    <recommendedName>
        <fullName evidence="3">Kynurenine formamidase</fullName>
        <shortName evidence="3">KFA</shortName>
        <shortName evidence="3">KFase</shortName>
        <ecNumber evidence="3">3.5.1.9</ecNumber>
    </recommendedName>
    <alternativeName>
        <fullName evidence="3">Arylformamidase</fullName>
    </alternativeName>
    <alternativeName>
        <fullName evidence="3">N-formylkynurenine formamidase</fullName>
        <shortName evidence="3">FKF</shortName>
    </alternativeName>
</protein>
<dbReference type="InterPro" id="IPR029058">
    <property type="entry name" value="AB_hydrolase_fold"/>
</dbReference>
<dbReference type="EMBL" id="JBBWUH010000005">
    <property type="protein sequence ID" value="KAK8167009.1"/>
    <property type="molecule type" value="Genomic_DNA"/>
</dbReference>
<comment type="domain">
    <text evidence="3">The main chain amide nitrogen atoms of the second glycine and its adjacent residue in the HGGXW motif define the oxyanion hole, and stabilize the oxyanion that forms during the nucleophilic attack by the catalytic serine during substrate cleavage.</text>
</comment>
<dbReference type="PANTHER" id="PTHR48081:SF33">
    <property type="entry name" value="KYNURENINE FORMAMIDASE"/>
    <property type="match status" value="1"/>
</dbReference>
<evidence type="ECO:0000256" key="3">
    <source>
        <dbReference type="HAMAP-Rule" id="MF_03014"/>
    </source>
</evidence>
<gene>
    <name evidence="4" type="ORF">IWX90DRAFT_415343</name>
</gene>
<feature type="active site" evidence="3">
    <location>
        <position position="300"/>
    </location>
</feature>
<comment type="caution">
    <text evidence="4">The sequence shown here is derived from an EMBL/GenBank/DDBJ whole genome shotgun (WGS) entry which is preliminary data.</text>
</comment>
<name>A0ABR1XUN4_9PEZI</name>
<keyword evidence="1 3" id="KW-0378">Hydrolase</keyword>
<comment type="catalytic activity">
    <reaction evidence="3">
        <text>N-formyl-L-kynurenine + H2O = L-kynurenine + formate + H(+)</text>
        <dbReference type="Rhea" id="RHEA:13009"/>
        <dbReference type="ChEBI" id="CHEBI:15377"/>
        <dbReference type="ChEBI" id="CHEBI:15378"/>
        <dbReference type="ChEBI" id="CHEBI:15740"/>
        <dbReference type="ChEBI" id="CHEBI:57959"/>
        <dbReference type="ChEBI" id="CHEBI:58629"/>
        <dbReference type="EC" id="3.5.1.9"/>
    </reaction>
</comment>
<evidence type="ECO:0000256" key="2">
    <source>
        <dbReference type="ARBA" id="ARBA00023079"/>
    </source>
</evidence>
<feature type="active site" description="Nucleophile" evidence="3">
    <location>
        <position position="173"/>
    </location>
</feature>
<keyword evidence="2 3" id="KW-0823">Tryptophan catabolism</keyword>
<dbReference type="Gene3D" id="3.40.50.1820">
    <property type="entry name" value="alpha/beta hydrolase"/>
    <property type="match status" value="1"/>
</dbReference>
<evidence type="ECO:0000256" key="1">
    <source>
        <dbReference type="ARBA" id="ARBA00022801"/>
    </source>
</evidence>
<accession>A0ABR1XUN4</accession>
<dbReference type="InterPro" id="IPR027519">
    <property type="entry name" value="KFase_ver/fungi-typ"/>
</dbReference>
<proteinExistence type="inferred from homology"/>
<comment type="similarity">
    <text evidence="3">Belongs to the kynurenine formamidase family.</text>
</comment>
<dbReference type="EC" id="3.5.1.9" evidence="3"/>
<dbReference type="PANTHER" id="PTHR48081">
    <property type="entry name" value="AB HYDROLASE SUPERFAMILY PROTEIN C4A8.06C"/>
    <property type="match status" value="1"/>
</dbReference>
<feature type="short sequence motif" description="HGGXW" evidence="3">
    <location>
        <begin position="70"/>
        <end position="74"/>
    </location>
</feature>
<comment type="subunit">
    <text evidence="3">Homodimer.</text>
</comment>
<organism evidence="4 5">
    <name type="scientific">Phyllosticta citrichinensis</name>
    <dbReference type="NCBI Taxonomy" id="1130410"/>
    <lineage>
        <taxon>Eukaryota</taxon>
        <taxon>Fungi</taxon>
        <taxon>Dikarya</taxon>
        <taxon>Ascomycota</taxon>
        <taxon>Pezizomycotina</taxon>
        <taxon>Dothideomycetes</taxon>
        <taxon>Dothideomycetes incertae sedis</taxon>
        <taxon>Botryosphaeriales</taxon>
        <taxon>Phyllostictaceae</taxon>
        <taxon>Phyllosticta</taxon>
    </lineage>
</organism>
<comment type="function">
    <text evidence="3">Catalyzes the hydrolysis of N-formyl-L-kynurenine to L-kynurenine, the second step in the kynurenine pathway of tryptophan degradation. Kynurenine may be further oxidized to nicotinic acid, NAD(H) and NADP(H). Required for elimination of toxic metabolites.</text>
</comment>
<reference evidence="4 5" key="1">
    <citation type="journal article" date="2022" name="G3 (Bethesda)">
        <title>Enemy or ally: a genomic approach to elucidate the lifestyle of Phyllosticta citrichinaensis.</title>
        <authorList>
            <person name="Buijs V.A."/>
            <person name="Groenewald J.Z."/>
            <person name="Haridas S."/>
            <person name="LaButti K.M."/>
            <person name="Lipzen A."/>
            <person name="Martin F.M."/>
            <person name="Barry K."/>
            <person name="Grigoriev I.V."/>
            <person name="Crous P.W."/>
            <person name="Seidl M.F."/>
        </authorList>
    </citation>
    <scope>NUCLEOTIDE SEQUENCE [LARGE SCALE GENOMIC DNA]</scope>
    <source>
        <strain evidence="4 5">CBS 129764</strain>
    </source>
</reference>
<dbReference type="Proteomes" id="UP001456524">
    <property type="component" value="Unassembled WGS sequence"/>
</dbReference>